<name>A0AAV7SEX0_PLEWA</name>
<proteinExistence type="predicted"/>
<gene>
    <name evidence="1" type="ORF">NDU88_003164</name>
</gene>
<dbReference type="Proteomes" id="UP001066276">
    <property type="component" value="Chromosome 4_2"/>
</dbReference>
<dbReference type="AlphaFoldDB" id="A0AAV7SEX0"/>
<protein>
    <submittedName>
        <fullName evidence="1">Uncharacterized protein</fullName>
    </submittedName>
</protein>
<reference evidence="1" key="1">
    <citation type="journal article" date="2022" name="bioRxiv">
        <title>Sequencing and chromosome-scale assembly of the giantPleurodeles waltlgenome.</title>
        <authorList>
            <person name="Brown T."/>
            <person name="Elewa A."/>
            <person name="Iarovenko S."/>
            <person name="Subramanian E."/>
            <person name="Araus A.J."/>
            <person name="Petzold A."/>
            <person name="Susuki M."/>
            <person name="Suzuki K.-i.T."/>
            <person name="Hayashi T."/>
            <person name="Toyoda A."/>
            <person name="Oliveira C."/>
            <person name="Osipova E."/>
            <person name="Leigh N.D."/>
            <person name="Simon A."/>
            <person name="Yun M.H."/>
        </authorList>
    </citation>
    <scope>NUCLEOTIDE SEQUENCE</scope>
    <source>
        <strain evidence="1">20211129_DDA</strain>
        <tissue evidence="1">Liver</tissue>
    </source>
</reference>
<organism evidence="1 2">
    <name type="scientific">Pleurodeles waltl</name>
    <name type="common">Iberian ribbed newt</name>
    <dbReference type="NCBI Taxonomy" id="8319"/>
    <lineage>
        <taxon>Eukaryota</taxon>
        <taxon>Metazoa</taxon>
        <taxon>Chordata</taxon>
        <taxon>Craniata</taxon>
        <taxon>Vertebrata</taxon>
        <taxon>Euteleostomi</taxon>
        <taxon>Amphibia</taxon>
        <taxon>Batrachia</taxon>
        <taxon>Caudata</taxon>
        <taxon>Salamandroidea</taxon>
        <taxon>Salamandridae</taxon>
        <taxon>Pleurodelinae</taxon>
        <taxon>Pleurodeles</taxon>
    </lineage>
</organism>
<accession>A0AAV7SEX0</accession>
<evidence type="ECO:0000313" key="2">
    <source>
        <dbReference type="Proteomes" id="UP001066276"/>
    </source>
</evidence>
<comment type="caution">
    <text evidence="1">The sequence shown here is derived from an EMBL/GenBank/DDBJ whole genome shotgun (WGS) entry which is preliminary data.</text>
</comment>
<dbReference type="EMBL" id="JANPWB010000008">
    <property type="protein sequence ID" value="KAJ1162697.1"/>
    <property type="molecule type" value="Genomic_DNA"/>
</dbReference>
<evidence type="ECO:0000313" key="1">
    <source>
        <dbReference type="EMBL" id="KAJ1162697.1"/>
    </source>
</evidence>
<keyword evidence="2" id="KW-1185">Reference proteome</keyword>
<sequence>MNESSILLPDDYGAVTGPRALNISFHVLQDIHQSSLLFKASKAGCIASQSLAALCSLARFLALRGCVCSWLDLSGILVTEPENAHNSQQGAHFVSRSTRNVAALGKRLQTPIQCLNPRGAGAIIR</sequence>